<sequence length="381" mass="43239">MRCHWISVLFFAVITIPHFVSSTWWFLSKFQLGTAANPRMYCDHIPGMERKQRRLCQKHPDHMVQVGEGAATGIKECQYQFRQHRWNCSTIDRDASVFGKSLVKSGSREAAFVYAISSAGVVHAISRACNRGDLQNCACDKTRLGKHHDQQGEFAWGGCSTNVRYGSNFARQFIDARERKMRDSRALMNLHNNRVGRKALHKLMRHQCKCHGVSGACNVRTCWTTLPEFREVGSYLKERYDVSLEVSSDPSGTTLITADHLNDNRKSLKSNPPQVHDLVYLEHSSDYCSFDPLTGSIGTAGRPCNKTSKGIDGCDLLCCGRGYDTRRVLVTTPCNCTFKWCCSVECKTCTQWKDEHFCKPLQSFELNKFNSTKQQNQPPQE</sequence>
<keyword evidence="10" id="KW-0449">Lipoprotein</keyword>
<keyword evidence="13" id="KW-1185">Reference proteome</keyword>
<gene>
    <name evidence="12" type="ORF">GHT06_014681</name>
</gene>
<organism evidence="12 13">
    <name type="scientific">Daphnia sinensis</name>
    <dbReference type="NCBI Taxonomy" id="1820382"/>
    <lineage>
        <taxon>Eukaryota</taxon>
        <taxon>Metazoa</taxon>
        <taxon>Ecdysozoa</taxon>
        <taxon>Arthropoda</taxon>
        <taxon>Crustacea</taxon>
        <taxon>Branchiopoda</taxon>
        <taxon>Diplostraca</taxon>
        <taxon>Cladocera</taxon>
        <taxon>Anomopoda</taxon>
        <taxon>Daphniidae</taxon>
        <taxon>Daphnia</taxon>
        <taxon>Daphnia similis group</taxon>
    </lineage>
</organism>
<comment type="similarity">
    <text evidence="2 11">Belongs to the Wnt family.</text>
</comment>
<dbReference type="InterPro" id="IPR009140">
    <property type="entry name" value="Wnt2"/>
</dbReference>
<dbReference type="InterPro" id="IPR018161">
    <property type="entry name" value="Wnt_CS"/>
</dbReference>
<dbReference type="PROSITE" id="PS00246">
    <property type="entry name" value="WNT1"/>
    <property type="match status" value="1"/>
</dbReference>
<dbReference type="EMBL" id="WJBH02000005">
    <property type="protein sequence ID" value="KAI9557929.1"/>
    <property type="molecule type" value="Genomic_DNA"/>
</dbReference>
<dbReference type="GO" id="GO:0030182">
    <property type="term" value="P:neuron differentiation"/>
    <property type="evidence" value="ECO:0007669"/>
    <property type="project" value="TreeGrafter"/>
</dbReference>
<evidence type="ECO:0000256" key="6">
    <source>
        <dbReference type="ARBA" id="ARBA00022687"/>
    </source>
</evidence>
<keyword evidence="6 11" id="KW-0879">Wnt signaling pathway</keyword>
<evidence type="ECO:0000256" key="8">
    <source>
        <dbReference type="ARBA" id="ARBA00023157"/>
    </source>
</evidence>
<evidence type="ECO:0000256" key="2">
    <source>
        <dbReference type="ARBA" id="ARBA00005683"/>
    </source>
</evidence>
<dbReference type="SMART" id="SM00097">
    <property type="entry name" value="WNT1"/>
    <property type="match status" value="1"/>
</dbReference>
<evidence type="ECO:0000256" key="10">
    <source>
        <dbReference type="ARBA" id="ARBA00023288"/>
    </source>
</evidence>
<dbReference type="InterPro" id="IPR043158">
    <property type="entry name" value="Wnt_C"/>
</dbReference>
<evidence type="ECO:0000256" key="7">
    <source>
        <dbReference type="ARBA" id="ARBA00022729"/>
    </source>
</evidence>
<evidence type="ECO:0000256" key="3">
    <source>
        <dbReference type="ARBA" id="ARBA00022473"/>
    </source>
</evidence>
<reference evidence="12 13" key="1">
    <citation type="submission" date="2022-05" db="EMBL/GenBank/DDBJ databases">
        <title>A multi-omics perspective on studying reproductive biology in Daphnia sinensis.</title>
        <authorList>
            <person name="Jia J."/>
        </authorList>
    </citation>
    <scope>NUCLEOTIDE SEQUENCE [LARGE SCALE GENOMIC DNA]</scope>
    <source>
        <strain evidence="12 13">WSL</strain>
    </source>
</reference>
<keyword evidence="9" id="KW-0325">Glycoprotein</keyword>
<dbReference type="GO" id="GO:0005615">
    <property type="term" value="C:extracellular space"/>
    <property type="evidence" value="ECO:0007669"/>
    <property type="project" value="TreeGrafter"/>
</dbReference>
<evidence type="ECO:0000256" key="1">
    <source>
        <dbReference type="ARBA" id="ARBA00004498"/>
    </source>
</evidence>
<dbReference type="PRINTS" id="PR01349">
    <property type="entry name" value="WNTPROTEIN"/>
</dbReference>
<dbReference type="AlphaFoldDB" id="A0AAD5KQ78"/>
<dbReference type="FunFam" id="3.30.2460.20:FF:000001">
    <property type="entry name" value="Wnt homolog"/>
    <property type="match status" value="1"/>
</dbReference>
<name>A0AAD5KQ78_9CRUS</name>
<comment type="function">
    <text evidence="11">Ligand for members of the frizzled family of seven transmembrane receptors.</text>
</comment>
<dbReference type="InterPro" id="IPR005817">
    <property type="entry name" value="Wnt"/>
</dbReference>
<keyword evidence="5" id="KW-0272">Extracellular matrix</keyword>
<comment type="subcellular location">
    <subcellularLocation>
        <location evidence="1 11">Secreted</location>
        <location evidence="1 11">Extracellular space</location>
        <location evidence="1 11">Extracellular matrix</location>
    </subcellularLocation>
</comment>
<evidence type="ECO:0000313" key="12">
    <source>
        <dbReference type="EMBL" id="KAI9557929.1"/>
    </source>
</evidence>
<dbReference type="CDD" id="cd19334">
    <property type="entry name" value="Wnt_Wnt2_like"/>
    <property type="match status" value="1"/>
</dbReference>
<dbReference type="PANTHER" id="PTHR12027:SF37">
    <property type="entry name" value="PROTEIN WNT"/>
    <property type="match status" value="1"/>
</dbReference>
<dbReference type="PRINTS" id="PR01842">
    <property type="entry name" value="WNT2PROTEIN"/>
</dbReference>
<dbReference type="Proteomes" id="UP000820818">
    <property type="component" value="Linkage Group LG5"/>
</dbReference>
<dbReference type="Gene3D" id="3.30.2460.20">
    <property type="match status" value="1"/>
</dbReference>
<dbReference type="GO" id="GO:0005125">
    <property type="term" value="F:cytokine activity"/>
    <property type="evidence" value="ECO:0007669"/>
    <property type="project" value="TreeGrafter"/>
</dbReference>
<evidence type="ECO:0000256" key="4">
    <source>
        <dbReference type="ARBA" id="ARBA00022525"/>
    </source>
</evidence>
<dbReference type="GO" id="GO:0005109">
    <property type="term" value="F:frizzled binding"/>
    <property type="evidence" value="ECO:0007669"/>
    <property type="project" value="TreeGrafter"/>
</dbReference>
<dbReference type="GO" id="GO:0060070">
    <property type="term" value="P:canonical Wnt signaling pathway"/>
    <property type="evidence" value="ECO:0007669"/>
    <property type="project" value="TreeGrafter"/>
</dbReference>
<keyword evidence="7" id="KW-0732">Signal</keyword>
<accession>A0AAD5KQ78</accession>
<comment type="caution">
    <text evidence="12">The sequence shown here is derived from an EMBL/GenBank/DDBJ whole genome shotgun (WGS) entry which is preliminary data.</text>
</comment>
<evidence type="ECO:0000313" key="13">
    <source>
        <dbReference type="Proteomes" id="UP000820818"/>
    </source>
</evidence>
<dbReference type="GO" id="GO:0045165">
    <property type="term" value="P:cell fate commitment"/>
    <property type="evidence" value="ECO:0007669"/>
    <property type="project" value="TreeGrafter"/>
</dbReference>
<protein>
    <recommendedName>
        <fullName evidence="11">Protein Wnt</fullName>
    </recommendedName>
</protein>
<dbReference type="Pfam" id="PF00110">
    <property type="entry name" value="wnt"/>
    <property type="match status" value="1"/>
</dbReference>
<evidence type="ECO:0000256" key="5">
    <source>
        <dbReference type="ARBA" id="ARBA00022530"/>
    </source>
</evidence>
<evidence type="ECO:0000256" key="9">
    <source>
        <dbReference type="ARBA" id="ARBA00023180"/>
    </source>
</evidence>
<evidence type="ECO:0000256" key="11">
    <source>
        <dbReference type="RuleBase" id="RU003500"/>
    </source>
</evidence>
<dbReference type="GO" id="GO:0007517">
    <property type="term" value="P:muscle organ development"/>
    <property type="evidence" value="ECO:0007669"/>
    <property type="project" value="UniProtKB-ARBA"/>
</dbReference>
<keyword evidence="3 11" id="KW-0217">Developmental protein</keyword>
<dbReference type="GO" id="GO:0000902">
    <property type="term" value="P:cell morphogenesis"/>
    <property type="evidence" value="ECO:0007669"/>
    <property type="project" value="UniProtKB-ARBA"/>
</dbReference>
<dbReference type="PANTHER" id="PTHR12027">
    <property type="entry name" value="WNT RELATED"/>
    <property type="match status" value="1"/>
</dbReference>
<proteinExistence type="inferred from homology"/>
<keyword evidence="4" id="KW-0964">Secreted</keyword>
<keyword evidence="8" id="KW-1015">Disulfide bond</keyword>